<dbReference type="Gene3D" id="2.180.10.10">
    <property type="entry name" value="RHS repeat-associated core"/>
    <property type="match status" value="1"/>
</dbReference>
<dbReference type="InterPro" id="IPR006558">
    <property type="entry name" value="LamG-like"/>
</dbReference>
<dbReference type="GO" id="GO:0004553">
    <property type="term" value="F:hydrolase activity, hydrolyzing O-glycosyl compounds"/>
    <property type="evidence" value="ECO:0007669"/>
    <property type="project" value="UniProtKB-ARBA"/>
</dbReference>
<evidence type="ECO:0000313" key="5">
    <source>
        <dbReference type="EMBL" id="QCK13777.1"/>
    </source>
</evidence>
<evidence type="ECO:0000256" key="1">
    <source>
        <dbReference type="ARBA" id="ARBA00022729"/>
    </source>
</evidence>
<accession>A0A4D7JGF4</accession>
<protein>
    <recommendedName>
        <fullName evidence="4">LamG-like jellyroll fold domain-containing protein</fullName>
    </recommendedName>
</protein>
<feature type="domain" description="LamG-like jellyroll fold" evidence="4">
    <location>
        <begin position="2774"/>
        <end position="2914"/>
    </location>
</feature>
<dbReference type="SMART" id="SM00560">
    <property type="entry name" value="LamGL"/>
    <property type="match status" value="1"/>
</dbReference>
<proteinExistence type="predicted"/>
<dbReference type="InterPro" id="IPR050708">
    <property type="entry name" value="T6SS_VgrG/RHS"/>
</dbReference>
<dbReference type="Proteomes" id="UP000298616">
    <property type="component" value="Chromosome"/>
</dbReference>
<dbReference type="Gene3D" id="2.60.120.200">
    <property type="match status" value="1"/>
</dbReference>
<dbReference type="RefSeq" id="WP_137089372.1">
    <property type="nucleotide sequence ID" value="NZ_CP028923.1"/>
</dbReference>
<gene>
    <name evidence="5" type="ORF">DCC35_02890</name>
</gene>
<organism evidence="5 6">
    <name type="scientific">Mangrovivirga cuniculi</name>
    <dbReference type="NCBI Taxonomy" id="2715131"/>
    <lineage>
        <taxon>Bacteria</taxon>
        <taxon>Pseudomonadati</taxon>
        <taxon>Bacteroidota</taxon>
        <taxon>Cytophagia</taxon>
        <taxon>Cytophagales</taxon>
        <taxon>Mangrovivirgaceae</taxon>
        <taxon>Mangrovivirga</taxon>
    </lineage>
</organism>
<dbReference type="GO" id="GO:0005975">
    <property type="term" value="P:carbohydrate metabolic process"/>
    <property type="evidence" value="ECO:0007669"/>
    <property type="project" value="UniProtKB-ARBA"/>
</dbReference>
<evidence type="ECO:0000256" key="2">
    <source>
        <dbReference type="ARBA" id="ARBA00023157"/>
    </source>
</evidence>
<reference evidence="5 6" key="1">
    <citation type="submission" date="2018-04" db="EMBL/GenBank/DDBJ databases">
        <title>Complete genome uncultured novel isolate.</title>
        <authorList>
            <person name="Merlino G."/>
        </authorList>
    </citation>
    <scope>NUCLEOTIDE SEQUENCE [LARGE SCALE GENOMIC DNA]</scope>
    <source>
        <strain evidence="6">R1DC9</strain>
    </source>
</reference>
<feature type="region of interest" description="Disordered" evidence="3">
    <location>
        <begin position="3184"/>
        <end position="3210"/>
    </location>
</feature>
<name>A0A4D7JGF4_9BACT</name>
<dbReference type="PANTHER" id="PTHR32305">
    <property type="match status" value="1"/>
</dbReference>
<evidence type="ECO:0000313" key="6">
    <source>
        <dbReference type="Proteomes" id="UP000298616"/>
    </source>
</evidence>
<dbReference type="OrthoDB" id="976756at2"/>
<keyword evidence="6" id="KW-1185">Reference proteome</keyword>
<dbReference type="PANTHER" id="PTHR32305:SF15">
    <property type="entry name" value="PROTEIN RHSA-RELATED"/>
    <property type="match status" value="1"/>
</dbReference>
<evidence type="ECO:0000256" key="3">
    <source>
        <dbReference type="SAM" id="MobiDB-lite"/>
    </source>
</evidence>
<dbReference type="Pfam" id="PF13385">
    <property type="entry name" value="Laminin_G_3"/>
    <property type="match status" value="1"/>
</dbReference>
<sequence>MRQIILFAFSLIFSVNFIFGQTFTEPSPKLIEPELIDPIEPIDPGDGGTTTCSIDKVLRDGDAGTTIEAHETETFRAVTNPSGCFEVMNTDWHISIDYGLYINIANNIDRVVIDFNDYNLQGGERIRIRATLDGVSRYYSFTIPIECDSSPSISVSGDLCAGNQITLSLLNASQSYTWDLPSGFLVPMGESLTSKTITVTPTEVGNYTITAINSESTCTSPSKSISISSGVSSASLVSPVSLVCIPDNPTQTFQLDINGSYTGIEWYIDPVGQGSLIPDYTDVESINYTFTQAGDYSLSARIIGCGDDVYVNHTVTVEKPEILSCDNCNIDVCQGQTIEINLSTSTGTDILWENFYDENGQFVQLPDNVVLSEPNLNNTSVKLTFNSSGTKEFTLRPQGNGCVGSDYKFKIIVPEENAATEVSFIPSDVSSKSMYVNSCYQRTSVCGRTYDEIVLFGKLNTGDMHNWGNAAFSATANFTAKFNFENSSISDQNISLNIDNTKPEQIYYFTLDAATYDLDDLRSISIEPNGSPWFTSTIDPADIDDVNIEFYIEPKYSIDVKNALVGVKPSNASTQWEHSFELYNNNPNDCYEIPYYHLQIVRKYAEETSPNWENATNYFIAVEGENTEANPTIAQLSLAEGSGSYYWRVRALGSDLDGTISHDAQKMSAWSNGDVITHTDPDQDLNWIYSRFFTEQGKVKEQVTYADGLSRVRQQQTRLNNRVVGTESYYDHLGRNNANSLPIPMADNQNYLGYKESGILRENTGAQEPSPLTGHNLKMGDALSINSYYESTLLDGEGNPLNAEVPKAEGRPYSQTIFRNEPESRPYIQAGVGREHKVGETIIYDEVTGEEIRKFGDKVIKTYYLNAQADELIKVFGKDAPNAENVTKQVTFDANGVASVSYTDKAGRTIATALSYTDINSMDQLNVPLETVQKSLEARSYQTGPGEFKVVNNVFVTEEVSGVEFTYSFSIPANNGNTTSSFDCNSICTDCDYYLELALYQEGDPLFSDKTTSEGDFADRSEIFKVFTEKPIKVTAANNNGQCSIVLDGETLTGTAPTLKPGVNYTLVKTIKTRNIGYKEITDPNTGVITYEKNTETDLELFKKKQIKAFDARVSRLRDDVETTSDLSSLANENNIVTLATSVSEVDPTPINCESISFELPASDCLDEPLEKASQEYEAYFNSELEGISSITYYKYNPAYSDIEREVAKISAGDLDQMVRNLLIDYPQLSNDEVWSAWEGLVTQIKVSSANPPDTDPKKDEKTYHIPDNEVIDEDIDLTIEEQPILDRFLNILEGEMSSKVSGVMDVNCDESTESEELWKTAFFDKIYYYGKLEGITKSSDPQNYYQYVYFNEGIKEHEDLLNQLVGNPLGTIPLLQSYFNQLSFCDRQALKLGQGGTLSDEVKNILKDPQYFETNIKSECYELCQSRAVEFRDKIAHEILSTNSGATFEGYRVIKTELVQGDQGNETTYFQYSLQEEPGLIITDPTISKCELDNMVEGLVSKCQEGYCDQININTTDAGQFNFDIGTLQKVMHANIDVKVNYGSLLSGYKEVSFDQGNLFEFRFIENLYPLLDVEQSVVLNGKAYLLGRARDGFTYNGTTFNDEQASYFKFLAIFSHENGIEKFIKINDASNDPNWKLEIENENSIYLFYFNRSSARIVNEYDQNLNFINSKPLNGSAYASEATFNHTNGNWVVTYLNNINGSSQYKMDIDKYTNELDFISNINKVGDYSGFDKSLGKWFNLYYDGYTNEFYFRFTKGDALPPSFLTNNESALVRLNSDFEVINIHYEPLILGTSFKISPNTIFGLETKSGISGRFLTRRNKNYLSKELEVPLNTSYYYFNFDELGNIVLANDNLIKVFSTDFSDIIEYDLRHVETTHGYREVTGAIFGENYTYVFNDDGNQELTIGHGGIDKYSNSEPCYFNQAYHLQFKFTDIPTSPTYDEIPDELKDYVYHPTVEPCEDQQRQKVLSAFDESFRILRAEKIKAIEESYKQACEIPDFWEESIKYKYDEAIYHYTLYYYDRAGNLVKTVPPAGVKTLDVSDGGIEASKLADPNHTMETHYRYNSLGQLVWQSTPDGGVTNFYYNDLGLLRFSINAKQRQEGKFSYTKYDALGRVIEVGQSNGNDSDFESVINQVGESSFPTTETGLEQRTITKYTQAHPTEDWLNNHTQTHLRNRVSYTMYDADGDLSEQSTDDQSISVFSYDIHGNVNRLIQKLPGLGRGFVIEYEYDLISGNVTEVAYNRGKEDAFFHRYEYDADNRIVKVETSPNGILWDTDAEYEYYAHGPLKRTILGEDHVQGVDYTYTIHGWLKSINDHDLNPSEDPGKDGTLGGLTAKDAFAMTLNYYSGDYKNVDPANDINNQLNAETGKDLFNGNISAWATNVDGNLTGSGLMGFQYSYDVLNRIKSSNRFTHNGFDWNGVDNFATSYTYDGNGNLQTLTRQGGSSSLIDDFRYHYDKNEEGELINRLNHVVDYAGAVGKDMGSQGVNNYQYDEIGNLVRDNISGVDQINWNISGKVSTVQKTNGAKTEFEYDALGNRVVKRLINPDNSQIVTYYVRDASGNVMSTYEQNITTNGTNDYFRQQETPIYGSERLGMVEPLIEIDPNINTITNELSGEVSRVLGLKGYELKDHLGNVRTVISDKKVGDITTGFTADIKRISNYYPFGADMPDLVDQTNDYRYGFNGKERDDSGEWDGAFPVVFKDDALKLGLHLDDGKVEDYSGSGLTGTKYGAVSTTQDRFGIENKALLFTGTNDYVVIPDSKDDVAFIHNTGIFTISIWVKVDEETGRYMFMRNQSSTSNRGFNFMYETNTTYGDKQLRFTITNGTGSQRTIALGSTGTLNAGKWHHVVVSGDGTSIRFYVDGQPDGSNTPIKGLASGIAYTNLKLSDPNTSIKMAGGMDEIQIYNRTLTEQEIVDLYNGIQPGTNQPDMAGEVQELTNYDYGFRIYNPSIAKFLSVDPLAPDFPFYTPYQFASNMPILAIDIDGLESSENLNYNEGGKSKAQIVAPPPVAPPPVLVLPRPPASGSNQKRNYHILGDSFWGMGDFFRQFIIAYTPTWIDKQKEIDKQEFDYLERKIANGDYIADNEVDRYLELVEEFGVPIHGNSKKSKKPQIIYKIFIKETGQILKFGISGRGEVRPKEQLKKLSLDYGTEVDYEVIDRAYDNETARDLEQEYVDEYFEEHNRRPAEQRRPQATQEGELGHRPPTWF</sequence>
<keyword evidence="2" id="KW-1015">Disulfide bond</keyword>
<evidence type="ECO:0000259" key="4">
    <source>
        <dbReference type="SMART" id="SM00560"/>
    </source>
</evidence>
<dbReference type="InterPro" id="IPR013320">
    <property type="entry name" value="ConA-like_dom_sf"/>
</dbReference>
<dbReference type="SUPFAM" id="SSF49899">
    <property type="entry name" value="Concanavalin A-like lectins/glucanases"/>
    <property type="match status" value="1"/>
</dbReference>
<feature type="compositionally biased region" description="Basic and acidic residues" evidence="3">
    <location>
        <begin position="3184"/>
        <end position="3193"/>
    </location>
</feature>
<dbReference type="KEGG" id="fpf:DCC35_02890"/>
<keyword evidence="1" id="KW-0732">Signal</keyword>
<dbReference type="EMBL" id="CP028923">
    <property type="protein sequence ID" value="QCK13777.1"/>
    <property type="molecule type" value="Genomic_DNA"/>
</dbReference>